<name>A0A8T0HCS7_CERPU</name>
<evidence type="ECO:0000256" key="7">
    <source>
        <dbReference type="ARBA" id="ARBA00023128"/>
    </source>
</evidence>
<evidence type="ECO:0000256" key="6">
    <source>
        <dbReference type="ARBA" id="ARBA00022982"/>
    </source>
</evidence>
<feature type="domain" description="Complex 1 LYR protein" evidence="9">
    <location>
        <begin position="54"/>
        <end position="90"/>
    </location>
</feature>
<dbReference type="InterPro" id="IPR016488">
    <property type="entry name" value="NADH_Ub_cplx-1_asu_su-6"/>
</dbReference>
<evidence type="ECO:0000313" key="11">
    <source>
        <dbReference type="Proteomes" id="UP000822688"/>
    </source>
</evidence>
<dbReference type="GO" id="GO:0006979">
    <property type="term" value="P:response to oxidative stress"/>
    <property type="evidence" value="ECO:0007669"/>
    <property type="project" value="TreeGrafter"/>
</dbReference>
<dbReference type="Proteomes" id="UP000822688">
    <property type="component" value="Chromosome 6"/>
</dbReference>
<comment type="similarity">
    <text evidence="2">Belongs to the complex I LYR family.</text>
</comment>
<dbReference type="InterPro" id="IPR045299">
    <property type="entry name" value="Complex1_LYR_NDUFA6_LYRM6"/>
</dbReference>
<evidence type="ECO:0000256" key="3">
    <source>
        <dbReference type="ARBA" id="ARBA00022448"/>
    </source>
</evidence>
<dbReference type="CDD" id="cd20266">
    <property type="entry name" value="Complex1_LYR_NDUFA6_LYRM6"/>
    <property type="match status" value="1"/>
</dbReference>
<dbReference type="InterPro" id="IPR008011">
    <property type="entry name" value="Complex1_LYR_dom"/>
</dbReference>
<dbReference type="Pfam" id="PF05347">
    <property type="entry name" value="Complex1_LYR"/>
    <property type="match status" value="1"/>
</dbReference>
<dbReference type="OrthoDB" id="14535at2759"/>
<keyword evidence="8" id="KW-0472">Membrane</keyword>
<evidence type="ECO:0000256" key="5">
    <source>
        <dbReference type="ARBA" id="ARBA00022792"/>
    </source>
</evidence>
<evidence type="ECO:0000256" key="4">
    <source>
        <dbReference type="ARBA" id="ARBA00022660"/>
    </source>
</evidence>
<organism evidence="10 11">
    <name type="scientific">Ceratodon purpureus</name>
    <name type="common">Fire moss</name>
    <name type="synonym">Dicranum purpureum</name>
    <dbReference type="NCBI Taxonomy" id="3225"/>
    <lineage>
        <taxon>Eukaryota</taxon>
        <taxon>Viridiplantae</taxon>
        <taxon>Streptophyta</taxon>
        <taxon>Embryophyta</taxon>
        <taxon>Bryophyta</taxon>
        <taxon>Bryophytina</taxon>
        <taxon>Bryopsida</taxon>
        <taxon>Dicranidae</taxon>
        <taxon>Pseudoditrichales</taxon>
        <taxon>Ditrichaceae</taxon>
        <taxon>Ceratodon</taxon>
    </lineage>
</organism>
<keyword evidence="5" id="KW-0999">Mitochondrion inner membrane</keyword>
<comment type="subcellular location">
    <subcellularLocation>
        <location evidence="1">Mitochondrion inner membrane</location>
        <topology evidence="1">Peripheral membrane protein</topology>
        <orientation evidence="1">Matrix side</orientation>
    </subcellularLocation>
</comment>
<gene>
    <name evidence="10" type="ORF">KC19_6G041400</name>
</gene>
<keyword evidence="7" id="KW-0496">Mitochondrion</keyword>
<keyword evidence="11" id="KW-1185">Reference proteome</keyword>
<accession>A0A8T0HCS7</accession>
<keyword evidence="6" id="KW-0249">Electron transport</keyword>
<keyword evidence="3" id="KW-0813">Transport</keyword>
<keyword evidence="4" id="KW-0679">Respiratory chain</keyword>
<evidence type="ECO:0000256" key="2">
    <source>
        <dbReference type="ARBA" id="ARBA00009508"/>
    </source>
</evidence>
<dbReference type="GO" id="GO:0005743">
    <property type="term" value="C:mitochondrial inner membrane"/>
    <property type="evidence" value="ECO:0007669"/>
    <property type="project" value="UniProtKB-SubCell"/>
</dbReference>
<sequence>MAAAGLIKNLRVTKTGPGSGSLQEAQQRATDFFREACRALPSIMDRYNLFDVITLSELRSKIASEFRKHHHNTNPKVIDMLVFKGREELQYCIDHSKQRHHLLSQYIIGRDGLTGDVSKLGEAYKGESEFLKTFYRGNN</sequence>
<dbReference type="GO" id="GO:0045271">
    <property type="term" value="C:respiratory chain complex I"/>
    <property type="evidence" value="ECO:0007669"/>
    <property type="project" value="InterPro"/>
</dbReference>
<comment type="caution">
    <text evidence="10">The sequence shown here is derived from an EMBL/GenBank/DDBJ whole genome shotgun (WGS) entry which is preliminary data.</text>
</comment>
<dbReference type="AlphaFoldDB" id="A0A8T0HCS7"/>
<dbReference type="PANTHER" id="PTHR12964:SF0">
    <property type="entry name" value="NADH DEHYDROGENASE [UBIQUINONE] 1 ALPHA SUBCOMPLEX SUBUNIT 6"/>
    <property type="match status" value="1"/>
</dbReference>
<dbReference type="EMBL" id="CM026427">
    <property type="protein sequence ID" value="KAG0568725.1"/>
    <property type="molecule type" value="Genomic_DNA"/>
</dbReference>
<protein>
    <recommendedName>
        <fullName evidence="9">Complex 1 LYR protein domain-containing protein</fullName>
    </recommendedName>
</protein>
<reference evidence="10 11" key="1">
    <citation type="submission" date="2020-06" db="EMBL/GenBank/DDBJ databases">
        <title>WGS assembly of Ceratodon purpureus strain R40.</title>
        <authorList>
            <person name="Carey S.B."/>
            <person name="Jenkins J."/>
            <person name="Shu S."/>
            <person name="Lovell J.T."/>
            <person name="Sreedasyam A."/>
            <person name="Maumus F."/>
            <person name="Tiley G.P."/>
            <person name="Fernandez-Pozo N."/>
            <person name="Barry K."/>
            <person name="Chen C."/>
            <person name="Wang M."/>
            <person name="Lipzen A."/>
            <person name="Daum C."/>
            <person name="Saski C.A."/>
            <person name="Payton A.C."/>
            <person name="Mcbreen J.C."/>
            <person name="Conrad R.E."/>
            <person name="Kollar L.M."/>
            <person name="Olsson S."/>
            <person name="Huttunen S."/>
            <person name="Landis J.B."/>
            <person name="Wickett N.J."/>
            <person name="Johnson M.G."/>
            <person name="Rensing S.A."/>
            <person name="Grimwood J."/>
            <person name="Schmutz J."/>
            <person name="Mcdaniel S.F."/>
        </authorList>
    </citation>
    <scope>NUCLEOTIDE SEQUENCE [LARGE SCALE GENOMIC DNA]</scope>
    <source>
        <strain evidence="10 11">R40</strain>
    </source>
</reference>
<evidence type="ECO:0000259" key="9">
    <source>
        <dbReference type="Pfam" id="PF05347"/>
    </source>
</evidence>
<evidence type="ECO:0000256" key="8">
    <source>
        <dbReference type="ARBA" id="ARBA00023136"/>
    </source>
</evidence>
<proteinExistence type="inferred from homology"/>
<evidence type="ECO:0000256" key="1">
    <source>
        <dbReference type="ARBA" id="ARBA00004443"/>
    </source>
</evidence>
<dbReference type="PANTHER" id="PTHR12964">
    <property type="entry name" value="NADH-UBIQUINONE OXIDOREDUCTASE B14 SUBUNIT"/>
    <property type="match status" value="1"/>
</dbReference>
<evidence type="ECO:0000313" key="10">
    <source>
        <dbReference type="EMBL" id="KAG0568725.1"/>
    </source>
</evidence>